<accession>A0A1Y1YPR1</accession>
<dbReference type="AlphaFoldDB" id="A0A1Y1YPR1"/>
<reference evidence="5 6" key="1">
    <citation type="submission" date="2016-07" db="EMBL/GenBank/DDBJ databases">
        <title>Pervasive Adenine N6-methylation of Active Genes in Fungi.</title>
        <authorList>
            <consortium name="DOE Joint Genome Institute"/>
            <person name="Mondo S.J."/>
            <person name="Dannebaum R.O."/>
            <person name="Kuo R.C."/>
            <person name="Labutti K."/>
            <person name="Haridas S."/>
            <person name="Kuo A."/>
            <person name="Salamov A."/>
            <person name="Ahrendt S.R."/>
            <person name="Lipzen A."/>
            <person name="Sullivan W."/>
            <person name="Andreopoulos W.B."/>
            <person name="Clum A."/>
            <person name="Lindquist E."/>
            <person name="Daum C."/>
            <person name="Ramamoorthy G.K."/>
            <person name="Gryganskyi A."/>
            <person name="Culley D."/>
            <person name="Magnuson J.K."/>
            <person name="James T.Y."/>
            <person name="O'Malley M.A."/>
            <person name="Stajich J.E."/>
            <person name="Spatafora J.W."/>
            <person name="Visel A."/>
            <person name="Grigoriev I.V."/>
        </authorList>
    </citation>
    <scope>NUCLEOTIDE SEQUENCE [LARGE SCALE GENOMIC DNA]</scope>
    <source>
        <strain evidence="5 6">CBS 115471</strain>
    </source>
</reference>
<evidence type="ECO:0000313" key="5">
    <source>
        <dbReference type="EMBL" id="ORY00010.1"/>
    </source>
</evidence>
<evidence type="ECO:0000256" key="2">
    <source>
        <dbReference type="ARBA" id="ARBA00022679"/>
    </source>
</evidence>
<dbReference type="SUPFAM" id="SSF55729">
    <property type="entry name" value="Acyl-CoA N-acyltransferases (Nat)"/>
    <property type="match status" value="1"/>
</dbReference>
<dbReference type="PANTHER" id="PTHR13256">
    <property type="entry name" value="N-ACETYLTRANSFERASE 9"/>
    <property type="match status" value="1"/>
</dbReference>
<dbReference type="GO" id="GO:0008080">
    <property type="term" value="F:N-acetyltransferase activity"/>
    <property type="evidence" value="ECO:0007669"/>
    <property type="project" value="InterPro"/>
</dbReference>
<evidence type="ECO:0000256" key="1">
    <source>
        <dbReference type="ARBA" id="ARBA00009342"/>
    </source>
</evidence>
<dbReference type="PANTHER" id="PTHR13256:SF16">
    <property type="entry name" value="ALPHA_BETA-TUBULIN-N-ACETYLTRANSFERASE 9"/>
    <property type="match status" value="1"/>
</dbReference>
<feature type="domain" description="N-acetyltransferase" evidence="4">
    <location>
        <begin position="7"/>
        <end position="205"/>
    </location>
</feature>
<evidence type="ECO:0000256" key="3">
    <source>
        <dbReference type="ARBA" id="ARBA00023315"/>
    </source>
</evidence>
<organism evidence="5 6">
    <name type="scientific">Clohesyomyces aquaticus</name>
    <dbReference type="NCBI Taxonomy" id="1231657"/>
    <lineage>
        <taxon>Eukaryota</taxon>
        <taxon>Fungi</taxon>
        <taxon>Dikarya</taxon>
        <taxon>Ascomycota</taxon>
        <taxon>Pezizomycotina</taxon>
        <taxon>Dothideomycetes</taxon>
        <taxon>Pleosporomycetidae</taxon>
        <taxon>Pleosporales</taxon>
        <taxon>Lindgomycetaceae</taxon>
        <taxon>Clohesyomyces</taxon>
    </lineage>
</organism>
<dbReference type="Gene3D" id="3.40.630.30">
    <property type="match status" value="1"/>
</dbReference>
<keyword evidence="6" id="KW-1185">Reference proteome</keyword>
<keyword evidence="3" id="KW-0012">Acyltransferase</keyword>
<name>A0A1Y1YPR1_9PLEO</name>
<dbReference type="Pfam" id="PF13302">
    <property type="entry name" value="Acetyltransf_3"/>
    <property type="match status" value="1"/>
</dbReference>
<dbReference type="STRING" id="1231657.A0A1Y1YPR1"/>
<comment type="similarity">
    <text evidence="1">Belongs to the acetyltransferase family. GNAT subfamily.</text>
</comment>
<dbReference type="Proteomes" id="UP000193144">
    <property type="component" value="Unassembled WGS sequence"/>
</dbReference>
<dbReference type="OrthoDB" id="5043642at2759"/>
<gene>
    <name evidence="5" type="ORF">BCR34DRAFT_441070</name>
</gene>
<evidence type="ECO:0000313" key="6">
    <source>
        <dbReference type="Proteomes" id="UP000193144"/>
    </source>
</evidence>
<sequence>AILTPKVLLVPYCAHHVPTYHKWMQDEDLQKATASEPLTLEQEHEMQQSWRNDADKLTFIACTSIPGQTSTKPGSKYVERELKAGECDPEASMIGDVNLFLYADDGDEVDETVNGATIENKEPQAILGEVEIMIARKNLQNQGLGKEILLSFLWYIFTSRNSILDEYRGGHEGSDKLGRSLKYLRVKIDAENARSIKLFEGMGFKKISEKPNYFGELELR</sequence>
<dbReference type="InterPro" id="IPR016181">
    <property type="entry name" value="Acyl_CoA_acyltransferase"/>
</dbReference>
<evidence type="ECO:0000259" key="4">
    <source>
        <dbReference type="Pfam" id="PF13302"/>
    </source>
</evidence>
<comment type="caution">
    <text evidence="5">The sequence shown here is derived from an EMBL/GenBank/DDBJ whole genome shotgun (WGS) entry which is preliminary data.</text>
</comment>
<proteinExistence type="inferred from homology"/>
<feature type="non-terminal residue" evidence="5">
    <location>
        <position position="220"/>
    </location>
</feature>
<dbReference type="EMBL" id="MCFA01000189">
    <property type="protein sequence ID" value="ORY00010.1"/>
    <property type="molecule type" value="Genomic_DNA"/>
</dbReference>
<dbReference type="InterPro" id="IPR000182">
    <property type="entry name" value="GNAT_dom"/>
</dbReference>
<keyword evidence="2" id="KW-0808">Transferase</keyword>
<protein>
    <submittedName>
        <fullName evidence="5">GNAT domain-containing protein</fullName>
    </submittedName>
</protein>
<feature type="non-terminal residue" evidence="5">
    <location>
        <position position="1"/>
    </location>
</feature>
<dbReference type="InterPro" id="IPR039135">
    <property type="entry name" value="NAT9-like"/>
</dbReference>